<dbReference type="Proteomes" id="UP000539111">
    <property type="component" value="Unassembled WGS sequence"/>
</dbReference>
<evidence type="ECO:0000313" key="2">
    <source>
        <dbReference type="Proteomes" id="UP000539111"/>
    </source>
</evidence>
<dbReference type="Gene3D" id="3.20.20.80">
    <property type="entry name" value="Glycosidases"/>
    <property type="match status" value="1"/>
</dbReference>
<organism evidence="1 2">
    <name type="scientific">Spelaeicoccus albus</name>
    <dbReference type="NCBI Taxonomy" id="1280376"/>
    <lineage>
        <taxon>Bacteria</taxon>
        <taxon>Bacillati</taxon>
        <taxon>Actinomycetota</taxon>
        <taxon>Actinomycetes</taxon>
        <taxon>Micrococcales</taxon>
        <taxon>Brevibacteriaceae</taxon>
        <taxon>Spelaeicoccus</taxon>
    </lineage>
</organism>
<evidence type="ECO:0000313" key="1">
    <source>
        <dbReference type="EMBL" id="NYI66470.1"/>
    </source>
</evidence>
<gene>
    <name evidence="1" type="ORF">BJY26_000776</name>
</gene>
<sequence length="457" mass="48975">MRIEIGRAKSKFELRDASVGLSFEATDLADPRLDPANSNLDDLVKKLDHPALRFGGNSLDRRFFWTSSGEKKPKWATVSVGPNDLRRLKRLLDATGSKVTLGVNLGHFDPKRAGDMAKYAHRILGGRLIGVAIGNEPNGYATGDKKLDVRPQGWTTAKYIKQVQAYSAAIHALSPTVPIIGPDAYDAQWWRAFTGAKIPRSAAMTQHWYPLYACGKNGKEKYSPKATNLVAPGIHDKTSKMLSWAHRAAGRAGLPLWLDETGPTSCPGSNGAASSHAEALWAVDYTLNAASHGVRRLAMHSSLAACNGGPPISMVCAGGSYDDPSGQFRGRSGYAALAAVASIPNGRFMSARVHGSKHVFAYAISAGNTIAVVVINELDPVKYKRARTTVTLPVAGKRVRAYQLAGPSLQADDASVINGRRALAGPIEPKPLRGDRRGKKLRLTLNAGTATVLEIAK</sequence>
<accession>A0A7Z0AAS9</accession>
<dbReference type="InterPro" id="IPR013780">
    <property type="entry name" value="Glyco_hydro_b"/>
</dbReference>
<dbReference type="PANTHER" id="PTHR36183">
    <property type="entry name" value="BETA-GLUCURONIDASE"/>
    <property type="match status" value="1"/>
</dbReference>
<dbReference type="SUPFAM" id="SSF51445">
    <property type="entry name" value="(Trans)glycosidases"/>
    <property type="match status" value="1"/>
</dbReference>
<dbReference type="RefSeq" id="WP_179425853.1">
    <property type="nucleotide sequence ID" value="NZ_JACBZP010000001.1"/>
</dbReference>
<proteinExistence type="predicted"/>
<name>A0A7Z0AAS9_9MICO</name>
<dbReference type="Gene3D" id="2.60.40.1180">
    <property type="entry name" value="Golgi alpha-mannosidase II"/>
    <property type="match status" value="1"/>
</dbReference>
<protein>
    <recommendedName>
        <fullName evidence="3">Glycosyl hydrolase family 79</fullName>
    </recommendedName>
</protein>
<comment type="caution">
    <text evidence="1">The sequence shown here is derived from an EMBL/GenBank/DDBJ whole genome shotgun (WGS) entry which is preliminary data.</text>
</comment>
<reference evidence="1 2" key="1">
    <citation type="submission" date="2020-07" db="EMBL/GenBank/DDBJ databases">
        <title>Sequencing the genomes of 1000 actinobacteria strains.</title>
        <authorList>
            <person name="Klenk H.-P."/>
        </authorList>
    </citation>
    <scope>NUCLEOTIDE SEQUENCE [LARGE SCALE GENOMIC DNA]</scope>
    <source>
        <strain evidence="1 2">DSM 26341</strain>
    </source>
</reference>
<dbReference type="AlphaFoldDB" id="A0A7Z0AAS9"/>
<dbReference type="InterPro" id="IPR017853">
    <property type="entry name" value="GH"/>
</dbReference>
<dbReference type="InterPro" id="IPR052974">
    <property type="entry name" value="GH79_Enzymes"/>
</dbReference>
<evidence type="ECO:0008006" key="3">
    <source>
        <dbReference type="Google" id="ProtNLM"/>
    </source>
</evidence>
<dbReference type="PANTHER" id="PTHR36183:SF2">
    <property type="entry name" value="BETA-GLUCURONIDASE C-TERMINAL DOMAIN-CONTAINING PROTEIN"/>
    <property type="match status" value="1"/>
</dbReference>
<dbReference type="EMBL" id="JACBZP010000001">
    <property type="protein sequence ID" value="NYI66470.1"/>
    <property type="molecule type" value="Genomic_DNA"/>
</dbReference>
<keyword evidence="2" id="KW-1185">Reference proteome</keyword>